<keyword evidence="5" id="KW-1185">Reference proteome</keyword>
<gene>
    <name evidence="4" type="ORF">BGW38_003175</name>
</gene>
<dbReference type="InterPro" id="IPR056136">
    <property type="entry name" value="DUF7719"/>
</dbReference>
<feature type="compositionally biased region" description="Acidic residues" evidence="1">
    <location>
        <begin position="55"/>
        <end position="83"/>
    </location>
</feature>
<feature type="compositionally biased region" description="Basic and acidic residues" evidence="1">
    <location>
        <begin position="99"/>
        <end position="115"/>
    </location>
</feature>
<feature type="transmembrane region" description="Helical" evidence="2">
    <location>
        <begin position="143"/>
        <end position="166"/>
    </location>
</feature>
<feature type="transmembrane region" description="Helical" evidence="2">
    <location>
        <begin position="242"/>
        <end position="266"/>
    </location>
</feature>
<comment type="caution">
    <text evidence="4">The sequence shown here is derived from an EMBL/GenBank/DDBJ whole genome shotgun (WGS) entry which is preliminary data.</text>
</comment>
<dbReference type="Proteomes" id="UP000780801">
    <property type="component" value="Unassembled WGS sequence"/>
</dbReference>
<feature type="transmembrane region" description="Helical" evidence="2">
    <location>
        <begin position="204"/>
        <end position="222"/>
    </location>
</feature>
<keyword evidence="2" id="KW-0812">Transmembrane</keyword>
<accession>A0A9P6KCW1</accession>
<feature type="domain" description="DUF7719" evidence="3">
    <location>
        <begin position="205"/>
        <end position="270"/>
    </location>
</feature>
<dbReference type="PANTHER" id="PTHR37846:SF1">
    <property type="entry name" value="DEACETYLASE-LIKE PROTEIN"/>
    <property type="match status" value="1"/>
</dbReference>
<dbReference type="PANTHER" id="PTHR37846">
    <property type="entry name" value="YALI0B21296P"/>
    <property type="match status" value="1"/>
</dbReference>
<evidence type="ECO:0000313" key="5">
    <source>
        <dbReference type="Proteomes" id="UP000780801"/>
    </source>
</evidence>
<reference evidence="4" key="1">
    <citation type="journal article" date="2020" name="Fungal Divers.">
        <title>Resolving the Mortierellaceae phylogeny through synthesis of multi-gene phylogenetics and phylogenomics.</title>
        <authorList>
            <person name="Vandepol N."/>
            <person name="Liber J."/>
            <person name="Desiro A."/>
            <person name="Na H."/>
            <person name="Kennedy M."/>
            <person name="Barry K."/>
            <person name="Grigoriev I.V."/>
            <person name="Miller A.N."/>
            <person name="O'Donnell K."/>
            <person name="Stajich J.E."/>
            <person name="Bonito G."/>
        </authorList>
    </citation>
    <scope>NUCLEOTIDE SEQUENCE</scope>
    <source>
        <strain evidence="4">KOD1015</strain>
    </source>
</reference>
<organism evidence="4 5">
    <name type="scientific">Lunasporangiospora selenospora</name>
    <dbReference type="NCBI Taxonomy" id="979761"/>
    <lineage>
        <taxon>Eukaryota</taxon>
        <taxon>Fungi</taxon>
        <taxon>Fungi incertae sedis</taxon>
        <taxon>Mucoromycota</taxon>
        <taxon>Mortierellomycotina</taxon>
        <taxon>Mortierellomycetes</taxon>
        <taxon>Mortierellales</taxon>
        <taxon>Mortierellaceae</taxon>
        <taxon>Lunasporangiospora</taxon>
    </lineage>
</organism>
<evidence type="ECO:0000256" key="2">
    <source>
        <dbReference type="SAM" id="Phobius"/>
    </source>
</evidence>
<protein>
    <recommendedName>
        <fullName evidence="3">DUF7719 domain-containing protein</fullName>
    </recommendedName>
</protein>
<evidence type="ECO:0000256" key="1">
    <source>
        <dbReference type="SAM" id="MobiDB-lite"/>
    </source>
</evidence>
<dbReference type="Pfam" id="PF24841">
    <property type="entry name" value="DUF7719"/>
    <property type="match status" value="1"/>
</dbReference>
<evidence type="ECO:0000313" key="4">
    <source>
        <dbReference type="EMBL" id="KAF9580253.1"/>
    </source>
</evidence>
<dbReference type="OrthoDB" id="5597489at2759"/>
<dbReference type="EMBL" id="JAABOA010002188">
    <property type="protein sequence ID" value="KAF9580253.1"/>
    <property type="molecule type" value="Genomic_DNA"/>
</dbReference>
<feature type="region of interest" description="Disordered" evidence="1">
    <location>
        <begin position="1"/>
        <end position="134"/>
    </location>
</feature>
<keyword evidence="2" id="KW-1133">Transmembrane helix</keyword>
<dbReference type="AlphaFoldDB" id="A0A9P6KCW1"/>
<name>A0A9P6KCW1_9FUNG</name>
<proteinExistence type="predicted"/>
<keyword evidence="2" id="KW-0472">Membrane</keyword>
<sequence>MPDSTRISSTGRSTATLPEELGSLRKRRDGSDTNQSHVDSSPIDDDLDQAHTDDNESEEEDLEEEEDQLLSDSELDSESDTDSDSSGPGEEISGPEQWRIIRESGIMEKLNEREGNSPTMTKRQGKRRNAAASSEQEEVKRDYIFEGIFLSIPMTCLFVVMDVLVHRQYGETYGGGDVFRKVIKIYPAILIMIYLSNKAKSSNVMQAAMFIVSTFSGCYFLHTMFRSPAMGIMLRAPGVVTILVYCIVQLNLLPAVISLALCGLYYKFGNVKYSH</sequence>
<feature type="compositionally biased region" description="Polar residues" evidence="1">
    <location>
        <begin position="1"/>
        <end position="16"/>
    </location>
</feature>
<evidence type="ECO:0000259" key="3">
    <source>
        <dbReference type="Pfam" id="PF24841"/>
    </source>
</evidence>